<comment type="catalytic activity">
    <reaction evidence="1 5 6">
        <text>[protein]-peptidylproline (omega=180) = [protein]-peptidylproline (omega=0)</text>
        <dbReference type="Rhea" id="RHEA:16237"/>
        <dbReference type="Rhea" id="RHEA-COMP:10747"/>
        <dbReference type="Rhea" id="RHEA-COMP:10748"/>
        <dbReference type="ChEBI" id="CHEBI:83833"/>
        <dbReference type="ChEBI" id="CHEBI:83834"/>
        <dbReference type="EC" id="5.2.1.8"/>
    </reaction>
</comment>
<dbReference type="Gene3D" id="3.10.50.40">
    <property type="match status" value="1"/>
</dbReference>
<name>A0ABU4VMS5_9ACTN</name>
<dbReference type="PANTHER" id="PTHR43811:SF19">
    <property type="entry name" value="39 KDA FK506-BINDING NUCLEAR PROTEIN"/>
    <property type="match status" value="1"/>
</dbReference>
<dbReference type="PANTHER" id="PTHR43811">
    <property type="entry name" value="FKBP-TYPE PEPTIDYL-PROLYL CIS-TRANS ISOMERASE FKPA"/>
    <property type="match status" value="1"/>
</dbReference>
<keyword evidence="3 5" id="KW-0697">Rotamase</keyword>
<keyword evidence="9" id="KW-1185">Reference proteome</keyword>
<evidence type="ECO:0000256" key="6">
    <source>
        <dbReference type="RuleBase" id="RU003915"/>
    </source>
</evidence>
<dbReference type="Pfam" id="PF00254">
    <property type="entry name" value="FKBP_C"/>
    <property type="match status" value="1"/>
</dbReference>
<evidence type="ECO:0000256" key="5">
    <source>
        <dbReference type="PROSITE-ProRule" id="PRU00277"/>
    </source>
</evidence>
<dbReference type="InterPro" id="IPR046357">
    <property type="entry name" value="PPIase_dom_sf"/>
</dbReference>
<evidence type="ECO:0000256" key="3">
    <source>
        <dbReference type="ARBA" id="ARBA00023110"/>
    </source>
</evidence>
<organism evidence="8 9">
    <name type="scientific">Patulibacter brassicae</name>
    <dbReference type="NCBI Taxonomy" id="1705717"/>
    <lineage>
        <taxon>Bacteria</taxon>
        <taxon>Bacillati</taxon>
        <taxon>Actinomycetota</taxon>
        <taxon>Thermoleophilia</taxon>
        <taxon>Solirubrobacterales</taxon>
        <taxon>Patulibacteraceae</taxon>
        <taxon>Patulibacter</taxon>
    </lineage>
</organism>
<dbReference type="EMBL" id="JAXAVX010000011">
    <property type="protein sequence ID" value="MDX8153146.1"/>
    <property type="molecule type" value="Genomic_DNA"/>
</dbReference>
<evidence type="ECO:0000256" key="2">
    <source>
        <dbReference type="ARBA" id="ARBA00006577"/>
    </source>
</evidence>
<dbReference type="PROSITE" id="PS50059">
    <property type="entry name" value="FKBP_PPIASE"/>
    <property type="match status" value="1"/>
</dbReference>
<dbReference type="Proteomes" id="UP001277761">
    <property type="component" value="Unassembled WGS sequence"/>
</dbReference>
<dbReference type="GO" id="GO:0003755">
    <property type="term" value="F:peptidyl-prolyl cis-trans isomerase activity"/>
    <property type="evidence" value="ECO:0007669"/>
    <property type="project" value="UniProtKB-EC"/>
</dbReference>
<dbReference type="InterPro" id="IPR001179">
    <property type="entry name" value="PPIase_FKBP_dom"/>
</dbReference>
<evidence type="ECO:0000313" key="9">
    <source>
        <dbReference type="Proteomes" id="UP001277761"/>
    </source>
</evidence>
<sequence>MSEKPTVEIPADTAPSYQLELDDLVVGDGDEAAKGQIVEVHYVGVAWSTGDQFDASWDRGQTFKFPLGRGQVIQGWDEGVAGMKVGGRRRITIPPMLGYGKRGVPGVIPPDETLVFVVDLLGVR</sequence>
<evidence type="ECO:0000256" key="1">
    <source>
        <dbReference type="ARBA" id="ARBA00000971"/>
    </source>
</evidence>
<dbReference type="EC" id="5.2.1.8" evidence="6"/>
<evidence type="ECO:0000256" key="4">
    <source>
        <dbReference type="ARBA" id="ARBA00023235"/>
    </source>
</evidence>
<gene>
    <name evidence="8" type="ORF">SK069_16230</name>
</gene>
<reference evidence="8 9" key="1">
    <citation type="submission" date="2023-11" db="EMBL/GenBank/DDBJ databases">
        <authorList>
            <person name="Xu M."/>
            <person name="Jiang T."/>
        </authorList>
    </citation>
    <scope>NUCLEOTIDE SEQUENCE [LARGE SCALE GENOMIC DNA]</scope>
    <source>
        <strain evidence="8 9">SD</strain>
    </source>
</reference>
<comment type="similarity">
    <text evidence="2 6">Belongs to the FKBP-type PPIase family.</text>
</comment>
<proteinExistence type="inferred from homology"/>
<protein>
    <recommendedName>
        <fullName evidence="6">Peptidyl-prolyl cis-trans isomerase</fullName>
        <ecNumber evidence="6">5.2.1.8</ecNumber>
    </recommendedName>
</protein>
<keyword evidence="4 5" id="KW-0413">Isomerase</keyword>
<feature type="domain" description="PPIase FKBP-type" evidence="7">
    <location>
        <begin position="35"/>
        <end position="124"/>
    </location>
</feature>
<accession>A0ABU4VMS5</accession>
<evidence type="ECO:0000259" key="7">
    <source>
        <dbReference type="PROSITE" id="PS50059"/>
    </source>
</evidence>
<evidence type="ECO:0000313" key="8">
    <source>
        <dbReference type="EMBL" id="MDX8153146.1"/>
    </source>
</evidence>
<dbReference type="RefSeq" id="WP_319955297.1">
    <property type="nucleotide sequence ID" value="NZ_JAXAVX010000011.1"/>
</dbReference>
<comment type="caution">
    <text evidence="8">The sequence shown here is derived from an EMBL/GenBank/DDBJ whole genome shotgun (WGS) entry which is preliminary data.</text>
</comment>
<dbReference type="SUPFAM" id="SSF54534">
    <property type="entry name" value="FKBP-like"/>
    <property type="match status" value="1"/>
</dbReference>